<proteinExistence type="inferred from homology"/>
<dbReference type="Proteomes" id="UP000183649">
    <property type="component" value="Unassembled WGS sequence"/>
</dbReference>
<protein>
    <recommendedName>
        <fullName evidence="1">Aminotransferase</fullName>
        <ecNumber evidence="1">2.6.1.-</ecNumber>
    </recommendedName>
</protein>
<dbReference type="Gene3D" id="3.40.640.10">
    <property type="entry name" value="Type I PLP-dependent aspartate aminotransferase-like (Major domain)"/>
    <property type="match status" value="1"/>
</dbReference>
<dbReference type="PANTHER" id="PTHR43510">
    <property type="entry name" value="AMINOTRANSFERASE FUNCTION, HYPOTHETICAL (EUROFUNG)"/>
    <property type="match status" value="1"/>
</dbReference>
<dbReference type="InterPro" id="IPR015424">
    <property type="entry name" value="PyrdxlP-dep_Trfase"/>
</dbReference>
<dbReference type="Gene3D" id="3.90.1150.10">
    <property type="entry name" value="Aspartate Aminotransferase, domain 1"/>
    <property type="match status" value="1"/>
</dbReference>
<comment type="similarity">
    <text evidence="1">Belongs to the class-I pyridoxal-phosphate-dependent aminotransferase family.</text>
</comment>
<feature type="domain" description="Aminotransferase class I/classII large" evidence="2">
    <location>
        <begin position="43"/>
        <end position="341"/>
    </location>
</feature>
<evidence type="ECO:0000313" key="3">
    <source>
        <dbReference type="EMBL" id="CUA99781.1"/>
    </source>
</evidence>
<dbReference type="OrthoDB" id="9803354at2"/>
<dbReference type="InterPro" id="IPR004838">
    <property type="entry name" value="NHTrfase_class1_PyrdxlP-BS"/>
</dbReference>
<name>A0A0K6I9I0_9BURK</name>
<dbReference type="PROSITE" id="PS00105">
    <property type="entry name" value="AA_TRANSFER_CLASS_1"/>
    <property type="match status" value="1"/>
</dbReference>
<gene>
    <name evidence="3" type="ORF">Ga0061069_110100</name>
</gene>
<evidence type="ECO:0000313" key="4">
    <source>
        <dbReference type="Proteomes" id="UP000183649"/>
    </source>
</evidence>
<accession>A0A0K6I9I0</accession>
<dbReference type="CDD" id="cd00609">
    <property type="entry name" value="AAT_like"/>
    <property type="match status" value="1"/>
</dbReference>
<dbReference type="GO" id="GO:0030170">
    <property type="term" value="F:pyridoxal phosphate binding"/>
    <property type="evidence" value="ECO:0007669"/>
    <property type="project" value="InterPro"/>
</dbReference>
<evidence type="ECO:0000259" key="2">
    <source>
        <dbReference type="Pfam" id="PF00155"/>
    </source>
</evidence>
<dbReference type="EC" id="2.6.1.-" evidence="1"/>
<organism evidence="3 4">
    <name type="scientific">Thiomonas bhubaneswarensis</name>
    <dbReference type="NCBI Taxonomy" id="339866"/>
    <lineage>
        <taxon>Bacteria</taxon>
        <taxon>Pseudomonadati</taxon>
        <taxon>Pseudomonadota</taxon>
        <taxon>Betaproteobacteria</taxon>
        <taxon>Burkholderiales</taxon>
        <taxon>Thiomonas</taxon>
    </lineage>
</organism>
<reference evidence="4" key="1">
    <citation type="submission" date="2015-08" db="EMBL/GenBank/DDBJ databases">
        <authorList>
            <person name="Varghese N."/>
        </authorList>
    </citation>
    <scope>NUCLEOTIDE SEQUENCE [LARGE SCALE GENOMIC DNA]</scope>
    <source>
        <strain evidence="4">DSM 18181</strain>
    </source>
</reference>
<dbReference type="AlphaFoldDB" id="A0A0K6I9I0"/>
<dbReference type="Pfam" id="PF00155">
    <property type="entry name" value="Aminotran_1_2"/>
    <property type="match status" value="1"/>
</dbReference>
<dbReference type="RefSeq" id="WP_072243070.1">
    <property type="nucleotide sequence ID" value="NZ_CYHF01000010.1"/>
</dbReference>
<dbReference type="PANTHER" id="PTHR43510:SF1">
    <property type="entry name" value="AMINOTRANSFERASE FUNCTION, HYPOTHETICAL (EUROFUNG)"/>
    <property type="match status" value="1"/>
</dbReference>
<dbReference type="EMBL" id="CYHF01000010">
    <property type="protein sequence ID" value="CUA99781.1"/>
    <property type="molecule type" value="Genomic_DNA"/>
</dbReference>
<dbReference type="InterPro" id="IPR015421">
    <property type="entry name" value="PyrdxlP-dep_Trfase_major"/>
</dbReference>
<dbReference type="SUPFAM" id="SSF53383">
    <property type="entry name" value="PLP-dependent transferases"/>
    <property type="match status" value="1"/>
</dbReference>
<dbReference type="InterPro" id="IPR015422">
    <property type="entry name" value="PyrdxlP-dep_Trfase_small"/>
</dbReference>
<dbReference type="STRING" id="339866.GCA_001418255_02660"/>
<sequence>MQTYRIQDWVFKDALGKYDIDLGDSNAPCITLDDFSAIPPVVFDYGTDRGAQRLREQVADLYQLPLDHIGIAHGAQEALYLIYRTLLKPSDHIITTGPGWQQSWEAPRAVGCQVSIVPFETGFSFDIAAIAAAIQHDTRAIVINTPCNPTGRVLSATDRAALIQLVEERGLYLIADEEYLFNLEQSLAHLSHNVVSVSSLSKIYGAPGLRVGWVAGAPIIVRDAMAYKHLTTISNSTLCETLGSLILERHPQYIAHYQALMEHGLHILRKWIQRYTEFVELVEPEGTPFAWVRLKGEETSLTFCRRVLQTSRVLLMPAEVFGEKRGLRVTFAREPEQLKAGLAGVACCFEDVPHPMV</sequence>
<dbReference type="InterPro" id="IPR004839">
    <property type="entry name" value="Aminotransferase_I/II_large"/>
</dbReference>
<comment type="cofactor">
    <cofactor evidence="1">
        <name>pyridoxal 5'-phosphate</name>
        <dbReference type="ChEBI" id="CHEBI:597326"/>
    </cofactor>
</comment>
<dbReference type="GO" id="GO:0008483">
    <property type="term" value="F:transaminase activity"/>
    <property type="evidence" value="ECO:0007669"/>
    <property type="project" value="UniProtKB-KW"/>
</dbReference>
<keyword evidence="4" id="KW-1185">Reference proteome</keyword>
<keyword evidence="1 3" id="KW-0032">Aminotransferase</keyword>
<evidence type="ECO:0000256" key="1">
    <source>
        <dbReference type="RuleBase" id="RU000481"/>
    </source>
</evidence>
<keyword evidence="1 3" id="KW-0808">Transferase</keyword>